<dbReference type="Gene3D" id="1.10.630.10">
    <property type="entry name" value="Cytochrome P450"/>
    <property type="match status" value="1"/>
</dbReference>
<dbReference type="CDD" id="cd11041">
    <property type="entry name" value="CYP503A1-like"/>
    <property type="match status" value="1"/>
</dbReference>
<dbReference type="PANTHER" id="PTHR46206">
    <property type="entry name" value="CYTOCHROME P450"/>
    <property type="match status" value="1"/>
</dbReference>
<evidence type="ECO:0000256" key="5">
    <source>
        <dbReference type="ARBA" id="ARBA00023004"/>
    </source>
</evidence>
<keyword evidence="6 7" id="KW-0349">Heme</keyword>
<proteinExistence type="evidence at transcript level"/>
<dbReference type="GO" id="GO:0020037">
    <property type="term" value="F:heme binding"/>
    <property type="evidence" value="ECO:0007669"/>
    <property type="project" value="InterPro"/>
</dbReference>
<keyword evidence="3 6" id="KW-0479">Metal-binding</keyword>
<dbReference type="InterPro" id="IPR002403">
    <property type="entry name" value="Cyt_P450_E_grp-IV"/>
</dbReference>
<dbReference type="InterPro" id="IPR017972">
    <property type="entry name" value="Cyt_P450_CS"/>
</dbReference>
<sequence>MVMELSTLFYLVAAVYALTWASRRFNHAEKCLQDIPAVGGPNLPFFSYFGAIHFLVRANKIISDGYSEYKGSSFKIAQFNRWLVFVTDPALNEELRKAPEDQMSSPAALHQYDQGLYTMGFGLDGMLYYIEVLRDQLLRHVNPSPAMLYDEMQASFQGFIPQNTEWTPIPALSTSLKLFLRMSNRAFVGAPLCSNSEYLDLVTEFMNNVFKGASFYNCLPAFVRPILARWLDLVNPCLDRAVRLLTPIYATRVAELEAAGKAEWAGASDDLLSCLVASHYSAARDVRELARILLVVNLAAVHTVSQSFTSVLFLLASRPAWQAELRAEAAAALAHGYTRDALARLRKLDSFVQESLRFNGLGALASTKLALTDFALSNGTVIPKGTLVSAPLRALHLDDEVYPDGASFQPWRFVRAEGEAAPRQSLASTSPTYLPFGHGKPACPGRFFAALELKMVTAYLVLNYDLKLEGDATEVPPVSWFITARVPNYKASVLVRRRQEKA</sequence>
<feature type="chain" id="PRO_5003476296" evidence="8">
    <location>
        <begin position="18"/>
        <end position="502"/>
    </location>
</feature>
<dbReference type="GO" id="GO:0016705">
    <property type="term" value="F:oxidoreductase activity, acting on paired donors, with incorporation or reduction of molecular oxygen"/>
    <property type="evidence" value="ECO:0007669"/>
    <property type="project" value="InterPro"/>
</dbReference>
<comment type="similarity">
    <text evidence="2 7">Belongs to the cytochrome P450 family.</text>
</comment>
<evidence type="ECO:0000313" key="9">
    <source>
        <dbReference type="EMBL" id="BAL05111.1"/>
    </source>
</evidence>
<dbReference type="InterPro" id="IPR001128">
    <property type="entry name" value="Cyt_P450"/>
</dbReference>
<name>G5EJP9_PHACH</name>
<evidence type="ECO:0000256" key="1">
    <source>
        <dbReference type="ARBA" id="ARBA00001971"/>
    </source>
</evidence>
<protein>
    <submittedName>
        <fullName evidence="9">Cytochrome P450</fullName>
    </submittedName>
</protein>
<keyword evidence="5 6" id="KW-0408">Iron</keyword>
<accession>G5EJP9</accession>
<dbReference type="EMBL" id="AB597824">
    <property type="protein sequence ID" value="BAL05111.1"/>
    <property type="molecule type" value="mRNA"/>
</dbReference>
<evidence type="ECO:0000256" key="6">
    <source>
        <dbReference type="PIRSR" id="PIRSR602403-1"/>
    </source>
</evidence>
<comment type="cofactor">
    <cofactor evidence="1 6">
        <name>heme</name>
        <dbReference type="ChEBI" id="CHEBI:30413"/>
    </cofactor>
</comment>
<keyword evidence="7" id="KW-0503">Monooxygenase</keyword>
<keyword evidence="8" id="KW-0732">Signal</keyword>
<evidence type="ECO:0000256" key="4">
    <source>
        <dbReference type="ARBA" id="ARBA00023002"/>
    </source>
</evidence>
<organism evidence="9">
    <name type="scientific">Phanerodontia chrysosporium</name>
    <name type="common">White-rot fungus</name>
    <name type="synonym">Sporotrichum pruinosum</name>
    <dbReference type="NCBI Taxonomy" id="2822231"/>
    <lineage>
        <taxon>Eukaryota</taxon>
        <taxon>Fungi</taxon>
        <taxon>Dikarya</taxon>
        <taxon>Basidiomycota</taxon>
        <taxon>Agaricomycotina</taxon>
        <taxon>Agaricomycetes</taxon>
        <taxon>Polyporales</taxon>
        <taxon>Phanerochaetaceae</taxon>
        <taxon>Phanerodontia</taxon>
    </lineage>
</organism>
<dbReference type="PRINTS" id="PR00465">
    <property type="entry name" value="EP450IV"/>
</dbReference>
<dbReference type="GO" id="GO:0005506">
    <property type="term" value="F:iron ion binding"/>
    <property type="evidence" value="ECO:0007669"/>
    <property type="project" value="InterPro"/>
</dbReference>
<dbReference type="GO" id="GO:0004497">
    <property type="term" value="F:monooxygenase activity"/>
    <property type="evidence" value="ECO:0007669"/>
    <property type="project" value="UniProtKB-KW"/>
</dbReference>
<evidence type="ECO:0000256" key="3">
    <source>
        <dbReference type="ARBA" id="ARBA00022723"/>
    </source>
</evidence>
<evidence type="ECO:0000256" key="2">
    <source>
        <dbReference type="ARBA" id="ARBA00010617"/>
    </source>
</evidence>
<gene>
    <name evidence="9" type="primary">PcCYP_21a</name>
</gene>
<dbReference type="VEuPathDB" id="FungiDB:AGR57_9529"/>
<dbReference type="Pfam" id="PF00067">
    <property type="entry name" value="p450"/>
    <property type="match status" value="1"/>
</dbReference>
<evidence type="ECO:0000256" key="8">
    <source>
        <dbReference type="SAM" id="SignalP"/>
    </source>
</evidence>
<dbReference type="SUPFAM" id="SSF48264">
    <property type="entry name" value="Cytochrome P450"/>
    <property type="match status" value="1"/>
</dbReference>
<dbReference type="AlphaFoldDB" id="G5EJP9"/>
<keyword evidence="4 7" id="KW-0560">Oxidoreductase</keyword>
<dbReference type="InterPro" id="IPR036396">
    <property type="entry name" value="Cyt_P450_sf"/>
</dbReference>
<dbReference type="PROSITE" id="PS00086">
    <property type="entry name" value="CYTOCHROME_P450"/>
    <property type="match status" value="1"/>
</dbReference>
<feature type="binding site" description="axial binding residue" evidence="6">
    <location>
        <position position="443"/>
    </location>
    <ligand>
        <name>heme</name>
        <dbReference type="ChEBI" id="CHEBI:30413"/>
    </ligand>
    <ligandPart>
        <name>Fe</name>
        <dbReference type="ChEBI" id="CHEBI:18248"/>
    </ligandPart>
</feature>
<reference evidence="9" key="1">
    <citation type="submission" date="2010-10" db="EMBL/GenBank/DDBJ databases">
        <title>Phanerochaete chrysosporium cytochrome P450.</title>
        <authorList>
            <person name="Hirosue S."/>
            <person name="Hiratsuka N."/>
            <person name="Ichinose H."/>
            <person name="Wariishi H."/>
        </authorList>
    </citation>
    <scope>NUCLEOTIDE SEQUENCE</scope>
    <source>
        <strain evidence="9">ATCC 34541</strain>
    </source>
</reference>
<feature type="signal peptide" evidence="8">
    <location>
        <begin position="1"/>
        <end position="17"/>
    </location>
</feature>
<evidence type="ECO:0000256" key="7">
    <source>
        <dbReference type="RuleBase" id="RU000461"/>
    </source>
</evidence>